<evidence type="ECO:0000256" key="1">
    <source>
        <dbReference type="ARBA" id="ARBA00005636"/>
    </source>
</evidence>
<keyword evidence="2 5" id="KW-0689">Ribosomal protein</keyword>
<dbReference type="EMBL" id="JH816362">
    <property type="protein sequence ID" value="EKC23494.1"/>
    <property type="molecule type" value="Genomic_DNA"/>
</dbReference>
<dbReference type="InterPro" id="IPR014722">
    <property type="entry name" value="Rib_uL2_dom2"/>
</dbReference>
<comment type="similarity">
    <text evidence="1">Belongs to the universal ribosomal protein uL2 family.</text>
</comment>
<gene>
    <name evidence="5" type="ORF">CGI_10010500</name>
</gene>
<evidence type="ECO:0000256" key="2">
    <source>
        <dbReference type="ARBA" id="ARBA00022980"/>
    </source>
</evidence>
<accession>K1PWT6</accession>
<dbReference type="GO" id="GO:0005840">
    <property type="term" value="C:ribosome"/>
    <property type="evidence" value="ECO:0007669"/>
    <property type="project" value="UniProtKB-KW"/>
</dbReference>
<evidence type="ECO:0000259" key="4">
    <source>
        <dbReference type="SMART" id="SM01382"/>
    </source>
</evidence>
<dbReference type="InParanoid" id="K1PWT6"/>
<dbReference type="AlphaFoldDB" id="K1PWT6"/>
<feature type="domain" description="Large ribosomal subunit protein uL2 C-terminal" evidence="4">
    <location>
        <begin position="32"/>
        <end position="125"/>
    </location>
</feature>
<dbReference type="GO" id="GO:1990904">
    <property type="term" value="C:ribonucleoprotein complex"/>
    <property type="evidence" value="ECO:0007669"/>
    <property type="project" value="UniProtKB-KW"/>
</dbReference>
<dbReference type="GO" id="GO:0006412">
    <property type="term" value="P:translation"/>
    <property type="evidence" value="ECO:0007669"/>
    <property type="project" value="InterPro"/>
</dbReference>
<dbReference type="Pfam" id="PF03947">
    <property type="entry name" value="Ribosomal_L2_C"/>
    <property type="match status" value="1"/>
</dbReference>
<protein>
    <submittedName>
        <fullName evidence="5">39S ribosomal protein L2, mitochondrial</fullName>
    </submittedName>
</protein>
<name>K1PWT6_MAGGI</name>
<dbReference type="HOGENOM" id="CLU_1769862_0_0_1"/>
<sequence>MFFSSSYGRQFASSRRLAHWDHCSHHKKDPWGGRARLSGLASAQVLRKVGNKAILRLPSKHEIALSFNCMVTEGQVSNSGHDDIPWKGVGEKVSAGYRPKTGWHDRKTCYNGKKIKPKRTFNLKPTPPKYEIYKLSGTEVYVLFLWR</sequence>
<dbReference type="SMART" id="SM01382">
    <property type="entry name" value="Ribosomal_L2_C"/>
    <property type="match status" value="1"/>
</dbReference>
<dbReference type="InterPro" id="IPR022669">
    <property type="entry name" value="Ribosomal_uL2_C"/>
</dbReference>
<proteinExistence type="inferred from homology"/>
<dbReference type="GO" id="GO:0003735">
    <property type="term" value="F:structural constituent of ribosome"/>
    <property type="evidence" value="ECO:0007669"/>
    <property type="project" value="InterPro"/>
</dbReference>
<dbReference type="SUPFAM" id="SSF50104">
    <property type="entry name" value="Translation proteins SH3-like domain"/>
    <property type="match status" value="1"/>
</dbReference>
<reference evidence="5" key="1">
    <citation type="journal article" date="2012" name="Nature">
        <title>The oyster genome reveals stress adaptation and complexity of shell formation.</title>
        <authorList>
            <person name="Zhang G."/>
            <person name="Fang X."/>
            <person name="Guo X."/>
            <person name="Li L."/>
            <person name="Luo R."/>
            <person name="Xu F."/>
            <person name="Yang P."/>
            <person name="Zhang L."/>
            <person name="Wang X."/>
            <person name="Qi H."/>
            <person name="Xiong Z."/>
            <person name="Que H."/>
            <person name="Xie Y."/>
            <person name="Holland P.W."/>
            <person name="Paps J."/>
            <person name="Zhu Y."/>
            <person name="Wu F."/>
            <person name="Chen Y."/>
            <person name="Wang J."/>
            <person name="Peng C."/>
            <person name="Meng J."/>
            <person name="Yang L."/>
            <person name="Liu J."/>
            <person name="Wen B."/>
            <person name="Zhang N."/>
            <person name="Huang Z."/>
            <person name="Zhu Q."/>
            <person name="Feng Y."/>
            <person name="Mount A."/>
            <person name="Hedgecock D."/>
            <person name="Xu Z."/>
            <person name="Liu Y."/>
            <person name="Domazet-Loso T."/>
            <person name="Du Y."/>
            <person name="Sun X."/>
            <person name="Zhang S."/>
            <person name="Liu B."/>
            <person name="Cheng P."/>
            <person name="Jiang X."/>
            <person name="Li J."/>
            <person name="Fan D."/>
            <person name="Wang W."/>
            <person name="Fu W."/>
            <person name="Wang T."/>
            <person name="Wang B."/>
            <person name="Zhang J."/>
            <person name="Peng Z."/>
            <person name="Li Y."/>
            <person name="Li N."/>
            <person name="Wang J."/>
            <person name="Chen M."/>
            <person name="He Y."/>
            <person name="Tan F."/>
            <person name="Song X."/>
            <person name="Zheng Q."/>
            <person name="Huang R."/>
            <person name="Yang H."/>
            <person name="Du X."/>
            <person name="Chen L."/>
            <person name="Yang M."/>
            <person name="Gaffney P.M."/>
            <person name="Wang S."/>
            <person name="Luo L."/>
            <person name="She Z."/>
            <person name="Ming Y."/>
            <person name="Huang W."/>
            <person name="Zhang S."/>
            <person name="Huang B."/>
            <person name="Zhang Y."/>
            <person name="Qu T."/>
            <person name="Ni P."/>
            <person name="Miao G."/>
            <person name="Wang J."/>
            <person name="Wang Q."/>
            <person name="Steinberg C.E."/>
            <person name="Wang H."/>
            <person name="Li N."/>
            <person name="Qian L."/>
            <person name="Zhang G."/>
            <person name="Li Y."/>
            <person name="Yang H."/>
            <person name="Liu X."/>
            <person name="Wang J."/>
            <person name="Yin Y."/>
            <person name="Wang J."/>
        </authorList>
    </citation>
    <scope>NUCLEOTIDE SEQUENCE [LARGE SCALE GENOMIC DNA]</scope>
    <source>
        <strain evidence="5">05x7-T-G4-1.051#20</strain>
    </source>
</reference>
<organism evidence="5">
    <name type="scientific">Magallana gigas</name>
    <name type="common">Pacific oyster</name>
    <name type="synonym">Crassostrea gigas</name>
    <dbReference type="NCBI Taxonomy" id="29159"/>
    <lineage>
        <taxon>Eukaryota</taxon>
        <taxon>Metazoa</taxon>
        <taxon>Spiralia</taxon>
        <taxon>Lophotrochozoa</taxon>
        <taxon>Mollusca</taxon>
        <taxon>Bivalvia</taxon>
        <taxon>Autobranchia</taxon>
        <taxon>Pteriomorphia</taxon>
        <taxon>Ostreida</taxon>
        <taxon>Ostreoidea</taxon>
        <taxon>Ostreidae</taxon>
        <taxon>Magallana</taxon>
    </lineage>
</organism>
<dbReference type="Gene3D" id="2.30.30.30">
    <property type="match status" value="1"/>
</dbReference>
<dbReference type="InterPro" id="IPR008991">
    <property type="entry name" value="Translation_prot_SH3-like_sf"/>
</dbReference>
<evidence type="ECO:0000256" key="3">
    <source>
        <dbReference type="ARBA" id="ARBA00023274"/>
    </source>
</evidence>
<evidence type="ECO:0000313" key="5">
    <source>
        <dbReference type="EMBL" id="EKC23494.1"/>
    </source>
</evidence>
<keyword evidence="3" id="KW-0687">Ribonucleoprotein</keyword>